<dbReference type="PRINTS" id="PR00131">
    <property type="entry name" value="GLHYDRLASE1"/>
</dbReference>
<dbReference type="InterPro" id="IPR001360">
    <property type="entry name" value="Glyco_hydro_1"/>
</dbReference>
<protein>
    <recommendedName>
        <fullName evidence="3 10">Beta-glucosidase</fullName>
        <ecNumber evidence="3 10">3.2.1.21</ecNumber>
    </recommendedName>
</protein>
<dbReference type="NCBIfam" id="TIGR03356">
    <property type="entry name" value="BGL"/>
    <property type="match status" value="1"/>
</dbReference>
<keyword evidence="4 10" id="KW-0378">Hydrolase</keyword>
<dbReference type="InterPro" id="IPR017853">
    <property type="entry name" value="GH"/>
</dbReference>
<evidence type="ECO:0000313" key="11">
    <source>
        <dbReference type="EMBL" id="MFC3715420.1"/>
    </source>
</evidence>
<keyword evidence="5" id="KW-0136">Cellulose degradation</keyword>
<reference evidence="12" key="1">
    <citation type="journal article" date="2019" name="Int. J. Syst. Evol. Microbiol.">
        <title>The Global Catalogue of Microorganisms (GCM) 10K type strain sequencing project: providing services to taxonomists for standard genome sequencing and annotation.</title>
        <authorList>
            <consortium name="The Broad Institute Genomics Platform"/>
            <consortium name="The Broad Institute Genome Sequencing Center for Infectious Disease"/>
            <person name="Wu L."/>
            <person name="Ma J."/>
        </authorList>
    </citation>
    <scope>NUCLEOTIDE SEQUENCE [LARGE SCALE GENOMIC DNA]</scope>
    <source>
        <strain evidence="12">KCTC 42441</strain>
    </source>
</reference>
<evidence type="ECO:0000256" key="6">
    <source>
        <dbReference type="ARBA" id="ARBA00023277"/>
    </source>
</evidence>
<dbReference type="EMBL" id="JBHRYA010000003">
    <property type="protein sequence ID" value="MFC3715420.1"/>
    <property type="molecule type" value="Genomic_DNA"/>
</dbReference>
<keyword evidence="7 10" id="KW-0326">Glycosidase</keyword>
<comment type="catalytic activity">
    <reaction evidence="1 10">
        <text>Hydrolysis of terminal, non-reducing beta-D-glucosyl residues with release of beta-D-glucose.</text>
        <dbReference type="EC" id="3.2.1.21"/>
    </reaction>
</comment>
<dbReference type="PROSITE" id="PS00653">
    <property type="entry name" value="GLYCOSYL_HYDROL_F1_2"/>
    <property type="match status" value="1"/>
</dbReference>
<evidence type="ECO:0000256" key="8">
    <source>
        <dbReference type="ARBA" id="ARBA00023326"/>
    </source>
</evidence>
<evidence type="ECO:0000256" key="9">
    <source>
        <dbReference type="PROSITE-ProRule" id="PRU10055"/>
    </source>
</evidence>
<evidence type="ECO:0000256" key="5">
    <source>
        <dbReference type="ARBA" id="ARBA00023001"/>
    </source>
</evidence>
<accession>A0ABV7XGZ1</accession>
<dbReference type="InterPro" id="IPR018120">
    <property type="entry name" value="Glyco_hydro_1_AS"/>
</dbReference>
<organism evidence="11 12">
    <name type="scientific">Luteimonas soli</name>
    <dbReference type="NCBI Taxonomy" id="1648966"/>
    <lineage>
        <taxon>Bacteria</taxon>
        <taxon>Pseudomonadati</taxon>
        <taxon>Pseudomonadota</taxon>
        <taxon>Gammaproteobacteria</taxon>
        <taxon>Lysobacterales</taxon>
        <taxon>Lysobacteraceae</taxon>
        <taxon>Luteimonas</taxon>
    </lineage>
</organism>
<keyword evidence="8" id="KW-0624">Polysaccharide degradation</keyword>
<evidence type="ECO:0000313" key="12">
    <source>
        <dbReference type="Proteomes" id="UP001595705"/>
    </source>
</evidence>
<evidence type="ECO:0000256" key="2">
    <source>
        <dbReference type="ARBA" id="ARBA00010838"/>
    </source>
</evidence>
<keyword evidence="6" id="KW-0119">Carbohydrate metabolism</keyword>
<dbReference type="InterPro" id="IPR017736">
    <property type="entry name" value="Glyco_hydro_1_beta-glucosidase"/>
</dbReference>
<dbReference type="Proteomes" id="UP001595705">
    <property type="component" value="Unassembled WGS sequence"/>
</dbReference>
<dbReference type="InterPro" id="IPR033132">
    <property type="entry name" value="GH_1_N_CS"/>
</dbReference>
<dbReference type="PANTHER" id="PTHR10353">
    <property type="entry name" value="GLYCOSYL HYDROLASE"/>
    <property type="match status" value="1"/>
</dbReference>
<dbReference type="RefSeq" id="WP_386742536.1">
    <property type="nucleotide sequence ID" value="NZ_JBHRYA010000003.1"/>
</dbReference>
<evidence type="ECO:0000256" key="1">
    <source>
        <dbReference type="ARBA" id="ARBA00000448"/>
    </source>
</evidence>
<evidence type="ECO:0000256" key="4">
    <source>
        <dbReference type="ARBA" id="ARBA00022801"/>
    </source>
</evidence>
<dbReference type="Pfam" id="PF00232">
    <property type="entry name" value="Glyco_hydro_1"/>
    <property type="match status" value="1"/>
</dbReference>
<name>A0ABV7XGZ1_9GAMM</name>
<dbReference type="GO" id="GO:0008422">
    <property type="term" value="F:beta-glucosidase activity"/>
    <property type="evidence" value="ECO:0007669"/>
    <property type="project" value="UniProtKB-EC"/>
</dbReference>
<dbReference type="EC" id="3.2.1.21" evidence="3 10"/>
<sequence>MPTTDQHGESSSMTQLQQKDFSFPKGFLWGAATAAHQIEGSPLADGAGPSIWTRFAHTPGMTLNGDTGDVACDHYRRWKDDVKLMRELGLQAYRFSVSWSRILPEGTGRVNQAGLDFYSRLVDELLANDIEPLLTLYHWDLPAALDDRGGWLNRDSADWFAEYGRVLYRALHGRVKKWVTLNEPWVVTDGGYLHGALAPGHRNKYEAPIASHNLMRAHGAAVQAYRAEGAHEIGLVVNIEPKHAATDSLEDAAAVKRAHAYMNEQYLHPALLGCYPPELKDIFGDAWPEFPADDFTQIVQPLDFVGINYYTRSVNRASDSYPTGASPVLQPQGTYTETGWEVFPQGLTELLLWFKQTYGDIPLYVTENGAAFFDPPVADVDASGARRVRDPLRTDYLRKHLSAIHDAIAAGVDVRGYMVWSLMDNLEWSLGYRKRFGIVHVDYGTQQRTPKDSARWYSRVIETHGGSLAEPLP</sequence>
<dbReference type="PROSITE" id="PS00572">
    <property type="entry name" value="GLYCOSYL_HYDROL_F1_1"/>
    <property type="match status" value="1"/>
</dbReference>
<dbReference type="SUPFAM" id="SSF51445">
    <property type="entry name" value="(Trans)glycosidases"/>
    <property type="match status" value="1"/>
</dbReference>
<evidence type="ECO:0000256" key="7">
    <source>
        <dbReference type="ARBA" id="ARBA00023295"/>
    </source>
</evidence>
<comment type="similarity">
    <text evidence="2 10">Belongs to the glycosyl hydrolase 1 family.</text>
</comment>
<proteinExistence type="inferred from homology"/>
<evidence type="ECO:0000256" key="3">
    <source>
        <dbReference type="ARBA" id="ARBA00012744"/>
    </source>
</evidence>
<comment type="caution">
    <text evidence="11">The sequence shown here is derived from an EMBL/GenBank/DDBJ whole genome shotgun (WGS) entry which is preliminary data.</text>
</comment>
<feature type="active site" description="Nucleophile" evidence="9">
    <location>
        <position position="367"/>
    </location>
</feature>
<gene>
    <name evidence="11" type="ORF">ACFONC_04570</name>
</gene>
<evidence type="ECO:0000256" key="10">
    <source>
        <dbReference type="RuleBase" id="RU361175"/>
    </source>
</evidence>
<keyword evidence="12" id="KW-1185">Reference proteome</keyword>
<dbReference type="Gene3D" id="3.20.20.80">
    <property type="entry name" value="Glycosidases"/>
    <property type="match status" value="1"/>
</dbReference>
<dbReference type="PANTHER" id="PTHR10353:SF36">
    <property type="entry name" value="LP05116P"/>
    <property type="match status" value="1"/>
</dbReference>